<dbReference type="PANTHER" id="PTHR41534:SF2">
    <property type="entry name" value="3-PHENYLPROPIONATE_CINNAMIC ACID DIOXYGENASE SUBUNIT BETA"/>
    <property type="match status" value="1"/>
</dbReference>
<organism evidence="3 4">
    <name type="scientific">Corynebacterium comes</name>
    <dbReference type="NCBI Taxonomy" id="2675218"/>
    <lineage>
        <taxon>Bacteria</taxon>
        <taxon>Bacillati</taxon>
        <taxon>Actinomycetota</taxon>
        <taxon>Actinomycetes</taxon>
        <taxon>Mycobacteriales</taxon>
        <taxon>Corynebacteriaceae</taxon>
        <taxon>Corynebacterium</taxon>
    </lineage>
</organism>
<dbReference type="AlphaFoldDB" id="A0A6B8W2M0"/>
<keyword evidence="2" id="KW-0560">Oxidoreductase</keyword>
<evidence type="ECO:0000256" key="2">
    <source>
        <dbReference type="ARBA" id="ARBA00023002"/>
    </source>
</evidence>
<name>A0A6B8W2M0_9CORY</name>
<dbReference type="GO" id="GO:0019380">
    <property type="term" value="P:3-phenylpropionate catabolic process"/>
    <property type="evidence" value="ECO:0007669"/>
    <property type="project" value="TreeGrafter"/>
</dbReference>
<reference evidence="3 4" key="1">
    <citation type="journal article" date="2021" name="Int. J. Syst. Evol. Microbiol.">
        <title>Classification of three corynebacterial strains isolated from a small paddock in North Rhine-Westphalia: proposal of &lt;i&gt;Corynebacterium kalinowskii&lt;/i&gt; sp. nov., &lt;i&gt;Corynebacterium comes&lt;/i&gt; sp. nov. and &lt;i&gt;Corynebacterium occultum&lt;/i&gt; sp. nov.</title>
        <authorList>
            <person name="Schaffert L."/>
            <person name="Ruwe M."/>
            <person name="Milse J."/>
            <person name="Hanuschka K."/>
            <person name="Ortseifen V."/>
            <person name="Droste J."/>
            <person name="Brandt D."/>
            <person name="Schl L."/>
            <person name="Kutter Y."/>
            <person name="Vinke S."/>
            <person name="Vieh P."/>
            <person name="Jacob L."/>
            <person name="L N.C."/>
            <person name="Schulte-Berndt E."/>
            <person name="Hain C."/>
            <person name="Linder M."/>
            <person name="Schmidt P."/>
            <person name="Wollenschl L."/>
            <person name="Luttermann T."/>
            <person name="Thieme E."/>
            <person name="Hassa J."/>
            <person name="Haak M."/>
            <person name="Wittchen M."/>
            <person name="Mentz A."/>
            <person name="Persicke M."/>
            <person name="Busche T."/>
            <person name="R C."/>
        </authorList>
    </citation>
    <scope>NUCLEOTIDE SEQUENCE [LARGE SCALE GENOMIC DNA]</scope>
    <source>
        <strain evidence="3 4">2019</strain>
    </source>
</reference>
<dbReference type="GO" id="GO:0051213">
    <property type="term" value="F:dioxygenase activity"/>
    <property type="evidence" value="ECO:0007669"/>
    <property type="project" value="UniProtKB-KW"/>
</dbReference>
<keyword evidence="3" id="KW-0223">Dioxygenase</keyword>
<dbReference type="Gene3D" id="3.10.450.50">
    <property type="match status" value="1"/>
</dbReference>
<dbReference type="RefSeq" id="WP_156228643.1">
    <property type="nucleotide sequence ID" value="NZ_CP046453.1"/>
</dbReference>
<dbReference type="SUPFAM" id="SSF54427">
    <property type="entry name" value="NTF2-like"/>
    <property type="match status" value="1"/>
</dbReference>
<accession>A0A6B8W2M0</accession>
<evidence type="ECO:0000313" key="3">
    <source>
        <dbReference type="EMBL" id="QGU05166.1"/>
    </source>
</evidence>
<keyword evidence="4" id="KW-1185">Reference proteome</keyword>
<sequence length="170" mass="19118">MTNSLLTRQTAMLSDERVLRAIELIWKEAALLDAKDYPAWEELFTDESHYVVPIDPDTEDYASSLNMIYDDKRMRRLRVERMMQGYAPSAVAAARTARVVSTFVVRSVTDEEVVIRSTQVLTAFKRNAYQTLGAELTHTIALSDDGDRIAEKVARLINSEDAVSAAGFLI</sequence>
<dbReference type="InterPro" id="IPR032710">
    <property type="entry name" value="NTF2-like_dom_sf"/>
</dbReference>
<dbReference type="Pfam" id="PF00866">
    <property type="entry name" value="Ring_hydroxyl_B"/>
    <property type="match status" value="1"/>
</dbReference>
<comment type="similarity">
    <text evidence="1">Belongs to the bacterial ring-hydroxylating dioxygenase beta subunit family.</text>
</comment>
<dbReference type="EMBL" id="CP046453">
    <property type="protein sequence ID" value="QGU05166.1"/>
    <property type="molecule type" value="Genomic_DNA"/>
</dbReference>
<dbReference type="InterPro" id="IPR000391">
    <property type="entry name" value="Rng_hydr_dOase-bsu"/>
</dbReference>
<evidence type="ECO:0000256" key="1">
    <source>
        <dbReference type="ARBA" id="ARBA00009570"/>
    </source>
</evidence>
<protein>
    <submittedName>
        <fullName evidence="3">3-phenylpropionate dioxygenase subunit beta</fullName>
    </submittedName>
</protein>
<dbReference type="KEGG" id="ccoe:CETAM_09585"/>
<gene>
    <name evidence="3" type="ORF">CETAM_09585</name>
</gene>
<proteinExistence type="inferred from homology"/>
<evidence type="ECO:0000313" key="4">
    <source>
        <dbReference type="Proteomes" id="UP000425178"/>
    </source>
</evidence>
<dbReference type="PANTHER" id="PTHR41534">
    <property type="entry name" value="BLR3401 PROTEIN"/>
    <property type="match status" value="1"/>
</dbReference>
<dbReference type="Proteomes" id="UP000425178">
    <property type="component" value="Chromosome"/>
</dbReference>